<sequence>MNQLLAILARLNPLTWTLRVSRRLLTTAITAPIKPVLLVGAIVVGCTVAGAGLHIMYAPIDTALAFAKALQGGAPNLPASRAACIPDSPAVRDGRYVPAAQRVIDQIPPNATITSATAYLLYRLSHLHQGWQPTWDEWSAYLTDHAITKTASDTDIALSVDPHTDYSPYLIPSRSTAIELAVQGPVVADKRQLANLADQIYRTCKQTAEHTATAPPITTGPPQADSEYTENPTTTTIIPNNTERGEQ</sequence>
<keyword evidence="3" id="KW-0614">Plasmid</keyword>
<proteinExistence type="predicted"/>
<accession>A0A7U5MRH4</accession>
<dbReference type="RefSeq" id="WP_089152574.1">
    <property type="nucleotide sequence ID" value="NZ_CP015269.1"/>
</dbReference>
<dbReference type="EMBL" id="CP015269">
    <property type="protein sequence ID" value="ASL18374.1"/>
    <property type="molecule type" value="Genomic_DNA"/>
</dbReference>
<name>A0A7U5MRH4_MYCIT</name>
<gene>
    <name evidence="3" type="ORF">MYCOZU2_06029</name>
</gene>
<keyword evidence="2" id="KW-0472">Membrane</keyword>
<evidence type="ECO:0000313" key="3">
    <source>
        <dbReference type="EMBL" id="ASL18374.1"/>
    </source>
</evidence>
<feature type="region of interest" description="Disordered" evidence="1">
    <location>
        <begin position="207"/>
        <end position="247"/>
    </location>
</feature>
<feature type="transmembrane region" description="Helical" evidence="2">
    <location>
        <begin position="36"/>
        <end position="57"/>
    </location>
</feature>
<organism evidence="3 4">
    <name type="scientific">Mycobacterium intracellulare subsp. chimaera</name>
    <dbReference type="NCBI Taxonomy" id="222805"/>
    <lineage>
        <taxon>Bacteria</taxon>
        <taxon>Bacillati</taxon>
        <taxon>Actinomycetota</taxon>
        <taxon>Actinomycetes</taxon>
        <taxon>Mycobacteriales</taxon>
        <taxon>Mycobacteriaceae</taxon>
        <taxon>Mycobacterium</taxon>
        <taxon>Mycobacterium avium complex (MAC)</taxon>
    </lineage>
</organism>
<evidence type="ECO:0000256" key="1">
    <source>
        <dbReference type="SAM" id="MobiDB-lite"/>
    </source>
</evidence>
<keyword evidence="2" id="KW-1133">Transmembrane helix</keyword>
<geneLocation type="plasmid" evidence="3 4">
    <name>unnamed 2</name>
</geneLocation>
<reference evidence="3 4" key="1">
    <citation type="journal article" date="2017" name="Lancet Infect. Dis.">
        <title>Global outbreak of severe Mycobacterium chimaera disease after cardiac surgery: a molecular epidemiological study.</title>
        <authorList>
            <person name="van Ingen J."/>
            <person name="Kohl T."/>
            <person name="Kranzer K."/>
            <person name="Hasse B."/>
            <person name="Keller P."/>
            <person name="Szafranska A."/>
            <person name="Hillemann D."/>
            <person name="Chand M."/>
            <person name="Schreiber P."/>
            <person name="Sommerstein R."/>
            <person name="Berger C."/>
            <person name="Genoni M."/>
            <person name="Ruegg C."/>
            <person name="Troillet N."/>
            <person name="Widmer A.F."/>
            <person name="Becker S.L."/>
            <person name="Herrmann M."/>
            <person name="Eckmanns T."/>
            <person name="Haller S."/>
            <person name="Hoeller C."/>
            <person name="Debast S.B."/>
            <person name="Wolfhagen M.J."/>
            <person name="Hopman J."/>
            <person name="Kluytmans J."/>
            <person name="Langelaar M."/>
            <person name="Notermans D.W."/>
            <person name="ten Oever J."/>
            <person name="van den Barselaar P."/>
            <person name="Vonk A.B.A."/>
            <person name="Vos M.C."/>
            <person name="Ahmed N."/>
            <person name="Brown T."/>
            <person name="Crook D."/>
            <person name="Lamagni T."/>
            <person name="Phin N."/>
            <person name="Smith E.G."/>
            <person name="Zambon M."/>
            <person name="Serr A."/>
            <person name="Goetting T."/>
            <person name="Ebner W."/>
            <person name="Thuermer A."/>
            <person name="Utpatel C."/>
            <person name="Sproer C."/>
            <person name="Bunk B."/>
            <person name="Nubel U."/>
            <person name="Bloemberg G."/>
            <person name="Bottger E."/>
            <person name="Niemann S."/>
            <person name="Wagner D."/>
            <person name="Sax H."/>
        </authorList>
    </citation>
    <scope>NUCLEOTIDE SEQUENCE [LARGE SCALE GENOMIC DNA]</scope>
    <source>
        <strain evidence="3 4">ZUERICH-2</strain>
        <plasmid evidence="3 4">unnamed 2</plasmid>
    </source>
</reference>
<keyword evidence="2" id="KW-0812">Transmembrane</keyword>
<feature type="compositionally biased region" description="Low complexity" evidence="1">
    <location>
        <begin position="211"/>
        <end position="247"/>
    </location>
</feature>
<evidence type="ECO:0000313" key="4">
    <source>
        <dbReference type="Proteomes" id="UP000198286"/>
    </source>
</evidence>
<protein>
    <submittedName>
        <fullName evidence="3">Uncharacterized protein</fullName>
    </submittedName>
</protein>
<dbReference type="AlphaFoldDB" id="A0A7U5MRH4"/>
<dbReference type="Proteomes" id="UP000198286">
    <property type="component" value="Plasmid unnamed 2"/>
</dbReference>
<evidence type="ECO:0000256" key="2">
    <source>
        <dbReference type="SAM" id="Phobius"/>
    </source>
</evidence>